<organism evidence="4 5">
    <name type="scientific">Stappia taiwanensis</name>
    <dbReference type="NCBI Taxonomy" id="992267"/>
    <lineage>
        <taxon>Bacteria</taxon>
        <taxon>Pseudomonadati</taxon>
        <taxon>Pseudomonadota</taxon>
        <taxon>Alphaproteobacteria</taxon>
        <taxon>Hyphomicrobiales</taxon>
        <taxon>Stappiaceae</taxon>
        <taxon>Stappia</taxon>
    </lineage>
</organism>
<dbReference type="AlphaFoldDB" id="A0A838XNS5"/>
<reference evidence="4 5" key="2">
    <citation type="submission" date="2020-08" db="EMBL/GenBank/DDBJ databases">
        <title>Stappia taiwanensis sp. nov., isolated from a coastal thermal spring.</title>
        <authorList>
            <person name="Kampfer P."/>
        </authorList>
    </citation>
    <scope>NUCLEOTIDE SEQUENCE [LARGE SCALE GENOMIC DNA]</scope>
    <source>
        <strain evidence="4 5">DSM 23284</strain>
    </source>
</reference>
<dbReference type="GO" id="GO:0005506">
    <property type="term" value="F:iron ion binding"/>
    <property type="evidence" value="ECO:0007669"/>
    <property type="project" value="InterPro"/>
</dbReference>
<dbReference type="PANTHER" id="PTHR11908:SF132">
    <property type="entry name" value="ALDEHYDE OXIDASE 1-RELATED"/>
    <property type="match status" value="1"/>
</dbReference>
<dbReference type="Pfam" id="PF01315">
    <property type="entry name" value="Ald_Xan_dh_C"/>
    <property type="match status" value="1"/>
</dbReference>
<dbReference type="Pfam" id="PF02738">
    <property type="entry name" value="MoCoBD_1"/>
    <property type="match status" value="1"/>
</dbReference>
<feature type="domain" description="Aldehyde oxidase/xanthine dehydrogenase a/b hammerhead" evidence="3">
    <location>
        <begin position="29"/>
        <end position="144"/>
    </location>
</feature>
<protein>
    <submittedName>
        <fullName evidence="4">Xanthine dehydrogenase family protein molybdopterin-binding subunit</fullName>
    </submittedName>
</protein>
<comment type="caution">
    <text evidence="4">The sequence shown here is derived from an EMBL/GenBank/DDBJ whole genome shotgun (WGS) entry which is preliminary data.</text>
</comment>
<dbReference type="InterPro" id="IPR046867">
    <property type="entry name" value="AldOxase/xan_DH_MoCoBD2"/>
</dbReference>
<evidence type="ECO:0000313" key="4">
    <source>
        <dbReference type="EMBL" id="MBA4612919.1"/>
    </source>
</evidence>
<dbReference type="GO" id="GO:0016491">
    <property type="term" value="F:oxidoreductase activity"/>
    <property type="evidence" value="ECO:0007669"/>
    <property type="project" value="UniProtKB-KW"/>
</dbReference>
<accession>A0A838XNS5</accession>
<dbReference type="Proteomes" id="UP000559404">
    <property type="component" value="Unassembled WGS sequence"/>
</dbReference>
<dbReference type="RefSeq" id="WP_181761115.1">
    <property type="nucleotide sequence ID" value="NZ_BMCR01000011.1"/>
</dbReference>
<keyword evidence="2" id="KW-0560">Oxidoreductase</keyword>
<keyword evidence="1" id="KW-0500">Molybdenum</keyword>
<keyword evidence="5" id="KW-1185">Reference proteome</keyword>
<dbReference type="InterPro" id="IPR037165">
    <property type="entry name" value="AldOxase/xan_DH_Mopterin-bd_sf"/>
</dbReference>
<evidence type="ECO:0000259" key="3">
    <source>
        <dbReference type="SMART" id="SM01008"/>
    </source>
</evidence>
<dbReference type="PANTHER" id="PTHR11908">
    <property type="entry name" value="XANTHINE DEHYDROGENASE"/>
    <property type="match status" value="1"/>
</dbReference>
<dbReference type="InterPro" id="IPR008274">
    <property type="entry name" value="AldOxase/xan_DH_MoCoBD1"/>
</dbReference>
<dbReference type="Pfam" id="PF20256">
    <property type="entry name" value="MoCoBD_2"/>
    <property type="match status" value="1"/>
</dbReference>
<dbReference type="SMART" id="SM01008">
    <property type="entry name" value="Ald_Xan_dh_C"/>
    <property type="match status" value="1"/>
</dbReference>
<gene>
    <name evidence="4" type="ORF">H1W37_14750</name>
</gene>
<dbReference type="EMBL" id="JACEON010000014">
    <property type="protein sequence ID" value="MBA4612919.1"/>
    <property type="molecule type" value="Genomic_DNA"/>
</dbReference>
<dbReference type="InterPro" id="IPR000674">
    <property type="entry name" value="Ald_Oxase/Xan_DH_a/b"/>
</dbReference>
<proteinExistence type="predicted"/>
<dbReference type="SUPFAM" id="SSF54665">
    <property type="entry name" value="CO dehydrogenase molybdoprotein N-domain-like"/>
    <property type="match status" value="1"/>
</dbReference>
<evidence type="ECO:0000256" key="2">
    <source>
        <dbReference type="ARBA" id="ARBA00023002"/>
    </source>
</evidence>
<dbReference type="Gene3D" id="3.30.365.10">
    <property type="entry name" value="Aldehyde oxidase/xanthine dehydrogenase, molybdopterin binding domain"/>
    <property type="match status" value="4"/>
</dbReference>
<reference evidence="4 5" key="1">
    <citation type="submission" date="2020-07" db="EMBL/GenBank/DDBJ databases">
        <authorList>
            <person name="Li M."/>
        </authorList>
    </citation>
    <scope>NUCLEOTIDE SEQUENCE [LARGE SCALE GENOMIC DNA]</scope>
    <source>
        <strain evidence="4 5">DSM 23284</strain>
    </source>
</reference>
<name>A0A838XNS5_9HYPH</name>
<dbReference type="SUPFAM" id="SSF56003">
    <property type="entry name" value="Molybdenum cofactor-binding domain"/>
    <property type="match status" value="1"/>
</dbReference>
<dbReference type="InterPro" id="IPR016208">
    <property type="entry name" value="Ald_Oxase/xanthine_DH-like"/>
</dbReference>
<evidence type="ECO:0000313" key="5">
    <source>
        <dbReference type="Proteomes" id="UP000559404"/>
    </source>
</evidence>
<dbReference type="InterPro" id="IPR036856">
    <property type="entry name" value="Ald_Oxase/Xan_DH_a/b_sf"/>
</dbReference>
<sequence>MLKPDPSKPLDGAYVGQPVPRENARRLSQGRGRYVDDIAFRNLAHVAFVRSPHAHARILSIDTDAARALPGVVDVVTGEDLKGLCAPWVGVLAHFPGLKSAEQYPLAVEVARWHGEPVVAVVGESRALAEDGADLVEVAWEELPAVVDAQAALAGDAPAIHPELGDNRAFRLEVGQGDTASAFAEAAVIAEEEFRFGRHTGLTLEPRSIVADFDPSLRQMTVHHSTQTPFQMQDVLARHFGLEEGNVRVIAPDVGGSFGLKLHVYGEEMAACALSIRLGRPVKFIADRLEAFQTDIHARDHRVKARMALSQNGEILAMEVDDLTGIGPYSVYPRTSAVEGNQAIRLMGGPYRMPNYRGELNIVFQNKTPMCQYRAVGHPIACAVTEGLLDKGARALKLDPLAVRQRNVVTADMYPHTSPTGYVFERLSHEECIASLASLMDYERLRREQAEARQRGVYRGIGLATFIEITNPGPAFYGVGGARISAQDGCVMKMEPSGDIRVMVSVTEQGQGTETIMAQVAATHLGVPLDRVSVYTGDTQTSPYGGATWASRGAGIGGPAVMKTALALKANLLETAAVILQAEAEDLDIRGGAVVNRGDGTQRMKLAELGRIAYFRPDTLPSDFHPEMTAARHYVPQGYPFAFTNGIQASHLEVDVETGLVRLLDHWVVEDCGKVINPLLVEEQIRGGVVQGLGGALFEECLYSPEGQLLCGTMADYLTPMAGEMPDIHMAHVETPTLTSPLGAKGVGEAGTAAAPAAVMNAINDALAPFSAEVTQMPFTPERILTALGKV</sequence>
<evidence type="ECO:0000256" key="1">
    <source>
        <dbReference type="ARBA" id="ARBA00022505"/>
    </source>
</evidence>
<dbReference type="Gene3D" id="3.90.1170.50">
    <property type="entry name" value="Aldehyde oxidase/xanthine dehydrogenase, a/b hammerhead"/>
    <property type="match status" value="1"/>
</dbReference>